<evidence type="ECO:0000259" key="2">
    <source>
        <dbReference type="Pfam" id="PF22691"/>
    </source>
</evidence>
<dbReference type="Proteomes" id="UP001500449">
    <property type="component" value="Unassembled WGS sequence"/>
</dbReference>
<dbReference type="CDD" id="cd00829">
    <property type="entry name" value="SCP-x_thiolase"/>
    <property type="match status" value="1"/>
</dbReference>
<feature type="domain" description="Thiolase C-terminal" evidence="2">
    <location>
        <begin position="272"/>
        <end position="385"/>
    </location>
</feature>
<dbReference type="InterPro" id="IPR016039">
    <property type="entry name" value="Thiolase-like"/>
</dbReference>
<name>A0ABN2N9K7_9PSEU</name>
<dbReference type="Pfam" id="PF22691">
    <property type="entry name" value="Thiolase_C_1"/>
    <property type="match status" value="1"/>
</dbReference>
<organism evidence="3 4">
    <name type="scientific">Pseudonocardia ailaonensis</name>
    <dbReference type="NCBI Taxonomy" id="367279"/>
    <lineage>
        <taxon>Bacteria</taxon>
        <taxon>Bacillati</taxon>
        <taxon>Actinomycetota</taxon>
        <taxon>Actinomycetes</taxon>
        <taxon>Pseudonocardiales</taxon>
        <taxon>Pseudonocardiaceae</taxon>
        <taxon>Pseudonocardia</taxon>
    </lineage>
</organism>
<comment type="caution">
    <text evidence="3">The sequence shown here is derived from an EMBL/GenBank/DDBJ whole genome shotgun (WGS) entry which is preliminary data.</text>
</comment>
<protein>
    <recommendedName>
        <fullName evidence="2">Thiolase C-terminal domain-containing protein</fullName>
    </recommendedName>
</protein>
<dbReference type="EMBL" id="BAAAQK010000017">
    <property type="protein sequence ID" value="GAA1859173.1"/>
    <property type="molecule type" value="Genomic_DNA"/>
</dbReference>
<gene>
    <name evidence="3" type="ORF">GCM10009836_44240</name>
</gene>
<sequence>MARFEDSCAITGIGMSQVGRHLGRGGLDLTLEAAHAALRDAGLTPAEVDGLATWPGTGVPGGGATPFSGPGTWEVQDAMRLALNWHTGSGMEGPGQLGALLSACLAVSAGLARHVLVYRTTTEASGRRVPKEPQRETGGWAQWSQPFGGHSGANRVALQASRHFHDFGTTREQLGMLAVTQRYNAGLNDRAVYRDPLTVADYLDARMISTPLCLLDCDVPVDGSTAVVVSHRDTARDSRRPAVGFDAFGSALTGRASWDQWGGHEDHASFGAARSLWNRTDLSPADVDVAQLYDGFSWSALIWLEALGFCGTGEGGTFLEGGKRIALDGELPLNTGGGQLSAGRLSGFGLVHEAVLQLRGDGGDRQVANSPEVALVSNGAGFIAGCMTLTRLN</sequence>
<feature type="compositionally biased region" description="Basic and acidic residues" evidence="1">
    <location>
        <begin position="126"/>
        <end position="135"/>
    </location>
</feature>
<proteinExistence type="predicted"/>
<dbReference type="InterPro" id="IPR002155">
    <property type="entry name" value="Thiolase"/>
</dbReference>
<dbReference type="SUPFAM" id="SSF53901">
    <property type="entry name" value="Thiolase-like"/>
    <property type="match status" value="2"/>
</dbReference>
<dbReference type="PANTHER" id="PTHR42870:SF1">
    <property type="entry name" value="NON-SPECIFIC LIPID-TRANSFER PROTEIN-LIKE 2"/>
    <property type="match status" value="1"/>
</dbReference>
<dbReference type="InterPro" id="IPR055140">
    <property type="entry name" value="Thiolase_C_2"/>
</dbReference>
<keyword evidence="4" id="KW-1185">Reference proteome</keyword>
<dbReference type="Gene3D" id="3.40.47.10">
    <property type="match status" value="1"/>
</dbReference>
<evidence type="ECO:0000313" key="3">
    <source>
        <dbReference type="EMBL" id="GAA1859173.1"/>
    </source>
</evidence>
<reference evidence="3 4" key="1">
    <citation type="journal article" date="2019" name="Int. J. Syst. Evol. Microbiol.">
        <title>The Global Catalogue of Microorganisms (GCM) 10K type strain sequencing project: providing services to taxonomists for standard genome sequencing and annotation.</title>
        <authorList>
            <consortium name="The Broad Institute Genomics Platform"/>
            <consortium name="The Broad Institute Genome Sequencing Center for Infectious Disease"/>
            <person name="Wu L."/>
            <person name="Ma J."/>
        </authorList>
    </citation>
    <scope>NUCLEOTIDE SEQUENCE [LARGE SCALE GENOMIC DNA]</scope>
    <source>
        <strain evidence="3 4">JCM 16009</strain>
    </source>
</reference>
<dbReference type="PIRSF" id="PIRSF000429">
    <property type="entry name" value="Ac-CoA_Ac_transf"/>
    <property type="match status" value="1"/>
</dbReference>
<feature type="region of interest" description="Disordered" evidence="1">
    <location>
        <begin position="126"/>
        <end position="145"/>
    </location>
</feature>
<dbReference type="PANTHER" id="PTHR42870">
    <property type="entry name" value="ACETYL-COA C-ACETYLTRANSFERASE"/>
    <property type="match status" value="1"/>
</dbReference>
<evidence type="ECO:0000313" key="4">
    <source>
        <dbReference type="Proteomes" id="UP001500449"/>
    </source>
</evidence>
<evidence type="ECO:0000256" key="1">
    <source>
        <dbReference type="SAM" id="MobiDB-lite"/>
    </source>
</evidence>
<dbReference type="RefSeq" id="WP_344420194.1">
    <property type="nucleotide sequence ID" value="NZ_BAAAQK010000017.1"/>
</dbReference>
<accession>A0ABN2N9K7</accession>